<dbReference type="AlphaFoldDB" id="A0A2A5WU97"/>
<gene>
    <name evidence="2" type="ORF">CNE99_04295</name>
</gene>
<feature type="transmembrane region" description="Helical" evidence="1">
    <location>
        <begin position="31"/>
        <end position="50"/>
    </location>
</feature>
<name>A0A2A5WU97_9GAMM</name>
<proteinExistence type="predicted"/>
<comment type="caution">
    <text evidence="2">The sequence shown here is derived from an EMBL/GenBank/DDBJ whole genome shotgun (WGS) entry which is preliminary data.</text>
</comment>
<sequence length="83" mass="9619">MYVAWFLAVVWSALLIPGVSQIPTELEQENYYILLIAFFPLVALILWYRAIRKILERRRFGTVPFRMDPYPGGIAAISGVFRI</sequence>
<keyword evidence="1" id="KW-0812">Transmembrane</keyword>
<dbReference type="Proteomes" id="UP000219327">
    <property type="component" value="Unassembled WGS sequence"/>
</dbReference>
<keyword evidence="1" id="KW-1133">Transmembrane helix</keyword>
<dbReference type="EMBL" id="NTKD01000016">
    <property type="protein sequence ID" value="PDH39991.1"/>
    <property type="molecule type" value="Genomic_DNA"/>
</dbReference>
<accession>A0A2A5WU97</accession>
<keyword evidence="1" id="KW-0472">Membrane</keyword>
<organism evidence="2 3">
    <name type="scientific">OM182 bacterium MED-G24</name>
    <dbReference type="NCBI Taxonomy" id="1986255"/>
    <lineage>
        <taxon>Bacteria</taxon>
        <taxon>Pseudomonadati</taxon>
        <taxon>Pseudomonadota</taxon>
        <taxon>Gammaproteobacteria</taxon>
        <taxon>OMG group</taxon>
        <taxon>OM182 clade</taxon>
    </lineage>
</organism>
<reference evidence="2 3" key="1">
    <citation type="submission" date="2017-08" db="EMBL/GenBank/DDBJ databases">
        <title>Fine stratification of microbial communities through a metagenomic profile of the photic zone.</title>
        <authorList>
            <person name="Haro-Moreno J.M."/>
            <person name="Lopez-Perez M."/>
            <person name="De La Torre J."/>
            <person name="Picazo A."/>
            <person name="Camacho A."/>
            <person name="Rodriguez-Valera F."/>
        </authorList>
    </citation>
    <scope>NUCLEOTIDE SEQUENCE [LARGE SCALE GENOMIC DNA]</scope>
    <source>
        <strain evidence="2">MED-G24</strain>
    </source>
</reference>
<evidence type="ECO:0000313" key="3">
    <source>
        <dbReference type="Proteomes" id="UP000219327"/>
    </source>
</evidence>
<protein>
    <submittedName>
        <fullName evidence="2">Uncharacterized protein</fullName>
    </submittedName>
</protein>
<evidence type="ECO:0000256" key="1">
    <source>
        <dbReference type="SAM" id="Phobius"/>
    </source>
</evidence>
<evidence type="ECO:0000313" key="2">
    <source>
        <dbReference type="EMBL" id="PDH39991.1"/>
    </source>
</evidence>